<dbReference type="GO" id="GO:0005634">
    <property type="term" value="C:nucleus"/>
    <property type="evidence" value="ECO:0007669"/>
    <property type="project" value="UniProtKB-SubCell"/>
</dbReference>
<keyword evidence="5" id="KW-0131">Cell cycle</keyword>
<dbReference type="InterPro" id="IPR040909">
    <property type="entry name" value="CHFR_Znf-CRD"/>
</dbReference>
<keyword evidence="8" id="KW-0436">Ligase</keyword>
<dbReference type="Gene3D" id="3.30.40.140">
    <property type="match status" value="1"/>
</dbReference>
<evidence type="ECO:0000256" key="2">
    <source>
        <dbReference type="ARBA" id="ARBA00022679"/>
    </source>
</evidence>
<dbReference type="AlphaFoldDB" id="A0A6S7GUG5"/>
<protein>
    <submittedName>
        <fullName evidence="8">E3 ubiquitin- ligase CHFR</fullName>
    </submittedName>
</protein>
<dbReference type="OrthoDB" id="1305878at2759"/>
<dbReference type="PANTHER" id="PTHR16079:SF4">
    <property type="entry name" value="E3 UBIQUITIN-PROTEIN LIGASE CHFR"/>
    <property type="match status" value="1"/>
</dbReference>
<feature type="region of interest" description="Disordered" evidence="6">
    <location>
        <begin position="1"/>
        <end position="31"/>
    </location>
</feature>
<keyword evidence="3" id="KW-0833">Ubl conjugation pathway</keyword>
<dbReference type="Proteomes" id="UP001152795">
    <property type="component" value="Unassembled WGS sequence"/>
</dbReference>
<dbReference type="EMBL" id="CACRXK020002704">
    <property type="protein sequence ID" value="CAB3995648.1"/>
    <property type="molecule type" value="Genomic_DNA"/>
</dbReference>
<feature type="compositionally biased region" description="Polar residues" evidence="6">
    <location>
        <begin position="1"/>
        <end position="10"/>
    </location>
</feature>
<comment type="caution">
    <text evidence="8">The sequence shown here is derived from an EMBL/GenBank/DDBJ whole genome shotgun (WGS) entry which is preliminary data.</text>
</comment>
<evidence type="ECO:0000259" key="7">
    <source>
        <dbReference type="Pfam" id="PF17979"/>
    </source>
</evidence>
<dbReference type="GO" id="GO:0004842">
    <property type="term" value="F:ubiquitin-protein transferase activity"/>
    <property type="evidence" value="ECO:0007669"/>
    <property type="project" value="TreeGrafter"/>
</dbReference>
<proteinExistence type="predicted"/>
<evidence type="ECO:0000256" key="5">
    <source>
        <dbReference type="ARBA" id="ARBA00023306"/>
    </source>
</evidence>
<evidence type="ECO:0000313" key="9">
    <source>
        <dbReference type="Proteomes" id="UP001152795"/>
    </source>
</evidence>
<accession>A0A6S7GUG5</accession>
<dbReference type="PANTHER" id="PTHR16079">
    <property type="entry name" value="UBIQUITIN LIGASE PROTEIN CHFR"/>
    <property type="match status" value="1"/>
</dbReference>
<gene>
    <name evidence="8" type="ORF">PACLA_8A040671</name>
</gene>
<evidence type="ECO:0000256" key="1">
    <source>
        <dbReference type="ARBA" id="ARBA00004123"/>
    </source>
</evidence>
<keyword evidence="2" id="KW-0808">Transferase</keyword>
<evidence type="ECO:0000256" key="4">
    <source>
        <dbReference type="ARBA" id="ARBA00023242"/>
    </source>
</evidence>
<reference evidence="8" key="1">
    <citation type="submission" date="2020-04" db="EMBL/GenBank/DDBJ databases">
        <authorList>
            <person name="Alioto T."/>
            <person name="Alioto T."/>
            <person name="Gomez Garrido J."/>
        </authorList>
    </citation>
    <scope>NUCLEOTIDE SEQUENCE</scope>
    <source>
        <strain evidence="8">A484AB</strain>
    </source>
</reference>
<keyword evidence="4" id="KW-0539">Nucleus</keyword>
<evidence type="ECO:0000256" key="6">
    <source>
        <dbReference type="SAM" id="MobiDB-lite"/>
    </source>
</evidence>
<sequence length="233" mass="26475">MDTMGSSPDQIETRAEASSSTTTGPEIRPGVPQPVCPDRPVHLMCFCCQKPMPKQENLPPLPGGIPYAKSQKCGICSRFFCHLLWKCDKPSCLGCLNEFKDIKLYNNCLDGIILNNKYESQILKNYLNDKDWSIQDLLSKCLEKLDSKSYTTTDLVLYPELNSNFILCNGCALKNLKELAFQFRRDIPRAELPAAVTSRADCHWGKNCRTQTNPTNPHHASRYNHVCEQIRFR</sequence>
<dbReference type="GO" id="GO:0006511">
    <property type="term" value="P:ubiquitin-dependent protein catabolic process"/>
    <property type="evidence" value="ECO:0007669"/>
    <property type="project" value="TreeGrafter"/>
</dbReference>
<evidence type="ECO:0000313" key="8">
    <source>
        <dbReference type="EMBL" id="CAB3995648.1"/>
    </source>
</evidence>
<name>A0A6S7GUG5_PARCT</name>
<dbReference type="InterPro" id="IPR052256">
    <property type="entry name" value="E3_ubiquitin-ligase_CHFR"/>
</dbReference>
<feature type="domain" description="E3 ubiquitin-protein ligase CHFR cysteine rich" evidence="7">
    <location>
        <begin position="36"/>
        <end position="187"/>
    </location>
</feature>
<evidence type="ECO:0000256" key="3">
    <source>
        <dbReference type="ARBA" id="ARBA00022786"/>
    </source>
</evidence>
<keyword evidence="9" id="KW-1185">Reference proteome</keyword>
<dbReference type="GO" id="GO:0016874">
    <property type="term" value="F:ligase activity"/>
    <property type="evidence" value="ECO:0007669"/>
    <property type="project" value="UniProtKB-KW"/>
</dbReference>
<dbReference type="GO" id="GO:0016567">
    <property type="term" value="P:protein ubiquitination"/>
    <property type="evidence" value="ECO:0007669"/>
    <property type="project" value="TreeGrafter"/>
</dbReference>
<comment type="subcellular location">
    <subcellularLocation>
        <location evidence="1">Nucleus</location>
    </subcellularLocation>
</comment>
<dbReference type="Pfam" id="PF17979">
    <property type="entry name" value="zf-CRD"/>
    <property type="match status" value="1"/>
</dbReference>
<organism evidence="8 9">
    <name type="scientific">Paramuricea clavata</name>
    <name type="common">Red gorgonian</name>
    <name type="synonym">Violescent sea-whip</name>
    <dbReference type="NCBI Taxonomy" id="317549"/>
    <lineage>
        <taxon>Eukaryota</taxon>
        <taxon>Metazoa</taxon>
        <taxon>Cnidaria</taxon>
        <taxon>Anthozoa</taxon>
        <taxon>Octocorallia</taxon>
        <taxon>Malacalcyonacea</taxon>
        <taxon>Plexauridae</taxon>
        <taxon>Paramuricea</taxon>
    </lineage>
</organism>